<dbReference type="EMBL" id="HBEA01009129">
    <property type="protein sequence ID" value="CAD8257524.1"/>
    <property type="molecule type" value="Transcribed_RNA"/>
</dbReference>
<feature type="region of interest" description="Disordered" evidence="7">
    <location>
        <begin position="907"/>
        <end position="1123"/>
    </location>
</feature>
<evidence type="ECO:0000313" key="10">
    <source>
        <dbReference type="EMBL" id="CAD8257524.1"/>
    </source>
</evidence>
<dbReference type="Gene3D" id="3.90.550.10">
    <property type="entry name" value="Spore Coat Polysaccharide Biosynthesis Protein SpsA, Chain A"/>
    <property type="match status" value="1"/>
</dbReference>
<evidence type="ECO:0000256" key="2">
    <source>
        <dbReference type="ARBA" id="ARBA00022692"/>
    </source>
</evidence>
<protein>
    <submittedName>
        <fullName evidence="10">Uncharacterized protein</fullName>
    </submittedName>
</protein>
<proteinExistence type="predicted"/>
<dbReference type="SUPFAM" id="SSF53448">
    <property type="entry name" value="Nucleotide-diphospho-sugar transferases"/>
    <property type="match status" value="1"/>
</dbReference>
<feature type="region of interest" description="Disordered" evidence="7">
    <location>
        <begin position="1"/>
        <end position="126"/>
    </location>
</feature>
<dbReference type="GO" id="GO:0015020">
    <property type="term" value="F:glucuronosyltransferase activity"/>
    <property type="evidence" value="ECO:0007669"/>
    <property type="project" value="TreeGrafter"/>
</dbReference>
<dbReference type="EMBL" id="HBEA01009128">
    <property type="protein sequence ID" value="CAD8257523.1"/>
    <property type="molecule type" value="Transcribed_RNA"/>
</dbReference>
<comment type="subcellular location">
    <subcellularLocation>
        <location evidence="1">Membrane</location>
        <topology evidence="1">Single-pass type II membrane protein</topology>
    </subcellularLocation>
</comment>
<dbReference type="InterPro" id="IPR029044">
    <property type="entry name" value="Nucleotide-diphossugar_trans"/>
</dbReference>
<dbReference type="GO" id="GO:0042285">
    <property type="term" value="F:xylosyltransferase activity"/>
    <property type="evidence" value="ECO:0007669"/>
    <property type="project" value="TreeGrafter"/>
</dbReference>
<keyword evidence="6" id="KW-0325">Glycoprotein</keyword>
<organism evidence="10">
    <name type="scientific">Pinguiococcus pyrenoidosus</name>
    <dbReference type="NCBI Taxonomy" id="172671"/>
    <lineage>
        <taxon>Eukaryota</taxon>
        <taxon>Sar</taxon>
        <taxon>Stramenopiles</taxon>
        <taxon>Ochrophyta</taxon>
        <taxon>Pinguiophyceae</taxon>
        <taxon>Pinguiochrysidales</taxon>
        <taxon>Pinguiochrysidaceae</taxon>
        <taxon>Pinguiococcus</taxon>
    </lineage>
</organism>
<evidence type="ECO:0000256" key="7">
    <source>
        <dbReference type="SAM" id="MobiDB-lite"/>
    </source>
</evidence>
<feature type="compositionally biased region" description="Pro residues" evidence="7">
    <location>
        <begin position="934"/>
        <end position="944"/>
    </location>
</feature>
<dbReference type="PANTHER" id="PTHR12270">
    <property type="entry name" value="GLYCOSYLTRANSFERASE-RELATED"/>
    <property type="match status" value="1"/>
</dbReference>
<keyword evidence="5 8" id="KW-0472">Membrane</keyword>
<feature type="compositionally biased region" description="Basic and acidic residues" evidence="7">
    <location>
        <begin position="907"/>
        <end position="917"/>
    </location>
</feature>
<dbReference type="GO" id="GO:0016020">
    <property type="term" value="C:membrane"/>
    <property type="evidence" value="ECO:0007669"/>
    <property type="project" value="UniProtKB-SubCell"/>
</dbReference>
<feature type="compositionally biased region" description="Pro residues" evidence="7">
    <location>
        <begin position="1022"/>
        <end position="1032"/>
    </location>
</feature>
<feature type="compositionally biased region" description="Low complexity" evidence="7">
    <location>
        <begin position="30"/>
        <end position="42"/>
    </location>
</feature>
<keyword evidence="2 8" id="KW-0812">Transmembrane</keyword>
<evidence type="ECO:0000256" key="8">
    <source>
        <dbReference type="SAM" id="Phobius"/>
    </source>
</evidence>
<feature type="compositionally biased region" description="Polar residues" evidence="7">
    <location>
        <begin position="66"/>
        <end position="75"/>
    </location>
</feature>
<name>A0A6U0V082_9STRA</name>
<feature type="compositionally biased region" description="Polar residues" evidence="7">
    <location>
        <begin position="43"/>
        <end position="56"/>
    </location>
</feature>
<feature type="compositionally biased region" description="Basic and acidic residues" evidence="7">
    <location>
        <begin position="76"/>
        <end position="90"/>
    </location>
</feature>
<dbReference type="Pfam" id="PF13896">
    <property type="entry name" value="Glyco_transf_49"/>
    <property type="match status" value="1"/>
</dbReference>
<feature type="region of interest" description="Disordered" evidence="7">
    <location>
        <begin position="193"/>
        <end position="217"/>
    </location>
</feature>
<evidence type="ECO:0000313" key="9">
    <source>
        <dbReference type="EMBL" id="CAD8257523.1"/>
    </source>
</evidence>
<evidence type="ECO:0000256" key="6">
    <source>
        <dbReference type="ARBA" id="ARBA00023180"/>
    </source>
</evidence>
<dbReference type="GO" id="GO:0035269">
    <property type="term" value="P:protein O-linked glycosylation via mannose"/>
    <property type="evidence" value="ECO:0007669"/>
    <property type="project" value="TreeGrafter"/>
</dbReference>
<gene>
    <name evidence="9" type="ORF">PPYR1160_LOCUS7016</name>
    <name evidence="10" type="ORF">PPYR1160_LOCUS7017</name>
</gene>
<dbReference type="PANTHER" id="PTHR12270:SF52">
    <property type="entry name" value="GLYCOSYLTRANSFERASE-LIKE PROTEIN GNT13-RELATED"/>
    <property type="match status" value="1"/>
</dbReference>
<evidence type="ECO:0000256" key="5">
    <source>
        <dbReference type="ARBA" id="ARBA00023136"/>
    </source>
</evidence>
<accession>A0A6U0V082</accession>
<evidence type="ECO:0000256" key="4">
    <source>
        <dbReference type="ARBA" id="ARBA00022989"/>
    </source>
</evidence>
<feature type="compositionally biased region" description="Low complexity" evidence="7">
    <location>
        <begin position="1092"/>
        <end position="1101"/>
    </location>
</feature>
<reference evidence="10" key="1">
    <citation type="submission" date="2021-01" db="EMBL/GenBank/DDBJ databases">
        <authorList>
            <person name="Corre E."/>
            <person name="Pelletier E."/>
            <person name="Niang G."/>
            <person name="Scheremetjew M."/>
            <person name="Finn R."/>
            <person name="Kale V."/>
            <person name="Holt S."/>
            <person name="Cochrane G."/>
            <person name="Meng A."/>
            <person name="Brown T."/>
            <person name="Cohen L."/>
        </authorList>
    </citation>
    <scope>NUCLEOTIDE SEQUENCE</scope>
    <source>
        <strain evidence="10">CCMP2078</strain>
    </source>
</reference>
<keyword evidence="3" id="KW-0735">Signal-anchor</keyword>
<feature type="transmembrane region" description="Helical" evidence="8">
    <location>
        <begin position="135"/>
        <end position="158"/>
    </location>
</feature>
<dbReference type="InterPro" id="IPR051292">
    <property type="entry name" value="Xyl/GlcA_transferase"/>
</dbReference>
<keyword evidence="4 8" id="KW-1133">Transmembrane helix</keyword>
<evidence type="ECO:0000256" key="3">
    <source>
        <dbReference type="ARBA" id="ARBA00022968"/>
    </source>
</evidence>
<sequence length="1459" mass="160966">MNKRDEGASMPRRRSVDQDLQRVLIDMPTSSPHSSGDESSSSFITTRSTPASQANLSALMFAGHTQKATPKATPTSDHRPARKRLVDGKETPSLASLGGSGSGPPSEVDVVFPNDDDLKKQQKPRGSAMRSWKLLVSYVLSPVLLLSRMVITPILLFLMPNDRPAQRFPADKQSCWKRSCDRLRCKRKAEPKPHSMSIYTLDPEGGTGPADDDEAKKSGSWYQRYRLLIRRLGPAQRRRLGVAAAATLLLMSVLVLGRARSGSSTPEDLAPGAGQLPTADARLRDSMAAAHEAARKGALLADEDGGERPHNRLKTPFERLRDALARIFVPSWLKHASGWETEIVWESEDEDFVSSLLLGVYQRESKARSRSSRMDALAASMTLTPQMKDAPMSASELQEHLNLQPSHLEFLVGSEILERLRNFRKARFRRLQEFEAGMVKFMEDLRQIVRFEGKLNAVYRNEANNPSRILLQASQVTGDPLMRVLRATDEVLDPAMRDRPLDKLNQRAGLLQAVLDHLAEKTTADYHWGQLTDEEEFPDHYKSCQNDTAHPDCQKAGDEIGFTLVMQLSWDRSWMLDPICQRWRSPVAVAVYVPAGDEHLFDPAEVAQECRANGMRMHIFRDDRGGPAMFPVNQLRNAALNLVRTTHFLYSDVDHWPMDGLAEQLHEVARANPKVFASRYDSLVVPTFEHADQSACDEHVGTPELQRCLEAEAATTTPLTFEEIRDCYDDQRCQMYHKHFPFSHTSTDYEKVFETQANDIRMLECIESERYEPYLVMRYSAVVPYFDERFVGYGLNKIQWLWTLRMLGFRWGVAPQSFLFHVKHAKSRARNLFRGPEHQKRGTKSDHNHLVYAYAGSLLRAYDASHVPATVRVPLCDDPDTIPRESLQTASVAGKVQEAIALLEEMDGKLSSGDDRPPGLLSARETAGEGAPSHPHPLPLPLPPAQVDAPGDGDGEPVGGTGNEVREGEGAAGSTHQAEASHPAAADGSVGMRQEGGAREEPAGNSGDSGQSAGEVVAKEPPLAPGAEPPLAPGAAEDRGPLEPPPPVQELEKSPAQRATARPTAKPTHRPTSRPTKSPTAKEVARAADAQAPPGELAASESESEPEVIDLGDCADPYSEGPIGGTPRNLHIVWTSMQQDKNARGIGGKEATARMRLLQLKALTGPSLMREFCDGTRFVWLIYYDQRTRTKTPADVLDELIAYAKGIEFAAALPAVTMGNGQQQRYSFSGNTGGSQHTKQLRAGISQGMFDHLQERISSDTFKGARTVTITNLKAGDALPLGYLKDVQSRIHKWEKKVKVSGWPPAVSGLSPEEWPDPDAPDGTAQDPALLLCTWHTIKWHPAAKGEAGAGRAGRVVTSRRCEESGLTVHMRKSDKISRISKAALKPKGAEKLSWYLGMSVDFFDKEIIAVADDQPLPKSGTETPFPAFLNTFHANREILEKASVFIGENSQAIEKENY</sequence>
<evidence type="ECO:0000256" key="1">
    <source>
        <dbReference type="ARBA" id="ARBA00004606"/>
    </source>
</evidence>